<dbReference type="AlphaFoldDB" id="A0A4S8LVZ5"/>
<reference evidence="2 3" key="1">
    <citation type="journal article" date="2019" name="Nat. Ecol. Evol.">
        <title>Megaphylogeny resolves global patterns of mushroom evolution.</title>
        <authorList>
            <person name="Varga T."/>
            <person name="Krizsan K."/>
            <person name="Foldi C."/>
            <person name="Dima B."/>
            <person name="Sanchez-Garcia M."/>
            <person name="Sanchez-Ramirez S."/>
            <person name="Szollosi G.J."/>
            <person name="Szarkandi J.G."/>
            <person name="Papp V."/>
            <person name="Albert L."/>
            <person name="Andreopoulos W."/>
            <person name="Angelini C."/>
            <person name="Antonin V."/>
            <person name="Barry K.W."/>
            <person name="Bougher N.L."/>
            <person name="Buchanan P."/>
            <person name="Buyck B."/>
            <person name="Bense V."/>
            <person name="Catcheside P."/>
            <person name="Chovatia M."/>
            <person name="Cooper J."/>
            <person name="Damon W."/>
            <person name="Desjardin D."/>
            <person name="Finy P."/>
            <person name="Geml J."/>
            <person name="Haridas S."/>
            <person name="Hughes K."/>
            <person name="Justo A."/>
            <person name="Karasinski D."/>
            <person name="Kautmanova I."/>
            <person name="Kiss B."/>
            <person name="Kocsube S."/>
            <person name="Kotiranta H."/>
            <person name="LaButti K.M."/>
            <person name="Lechner B.E."/>
            <person name="Liimatainen K."/>
            <person name="Lipzen A."/>
            <person name="Lukacs Z."/>
            <person name="Mihaltcheva S."/>
            <person name="Morgado L.N."/>
            <person name="Niskanen T."/>
            <person name="Noordeloos M.E."/>
            <person name="Ohm R.A."/>
            <person name="Ortiz-Santana B."/>
            <person name="Ovrebo C."/>
            <person name="Racz N."/>
            <person name="Riley R."/>
            <person name="Savchenko A."/>
            <person name="Shiryaev A."/>
            <person name="Soop K."/>
            <person name="Spirin V."/>
            <person name="Szebenyi C."/>
            <person name="Tomsovsky M."/>
            <person name="Tulloss R.E."/>
            <person name="Uehling J."/>
            <person name="Grigoriev I.V."/>
            <person name="Vagvolgyi C."/>
            <person name="Papp T."/>
            <person name="Martin F.M."/>
            <person name="Miettinen O."/>
            <person name="Hibbett D.S."/>
            <person name="Nagy L.G."/>
        </authorList>
    </citation>
    <scope>NUCLEOTIDE SEQUENCE [LARGE SCALE GENOMIC DNA]</scope>
    <source>
        <strain evidence="2 3">CBS 962.96</strain>
    </source>
</reference>
<accession>A0A4S8LVZ5</accession>
<feature type="transmembrane region" description="Helical" evidence="1">
    <location>
        <begin position="42"/>
        <end position="64"/>
    </location>
</feature>
<protein>
    <submittedName>
        <fullName evidence="2">Uncharacterized protein</fullName>
    </submittedName>
</protein>
<evidence type="ECO:0000256" key="1">
    <source>
        <dbReference type="SAM" id="Phobius"/>
    </source>
</evidence>
<evidence type="ECO:0000313" key="3">
    <source>
        <dbReference type="Proteomes" id="UP000297245"/>
    </source>
</evidence>
<keyword evidence="1" id="KW-0812">Transmembrane</keyword>
<keyword evidence="3" id="KW-1185">Reference proteome</keyword>
<sequence>MSFQLFTWKKDNPPYFPPLGLLTQLVPSGAIAVALGQPGIDAFLTVSQVIFSVMLPFISFLLVYSTSKKSIICVKVPASSANLRARSGTANHENLGGLIHATLLIRGDGKGVGDYDEKYKEEKELEA</sequence>
<proteinExistence type="predicted"/>
<evidence type="ECO:0000313" key="2">
    <source>
        <dbReference type="EMBL" id="THU93757.1"/>
    </source>
</evidence>
<dbReference type="OrthoDB" id="409173at2759"/>
<dbReference type="Proteomes" id="UP000297245">
    <property type="component" value="Unassembled WGS sequence"/>
</dbReference>
<gene>
    <name evidence="2" type="ORF">K435DRAFT_861201</name>
</gene>
<organism evidence="2 3">
    <name type="scientific">Dendrothele bispora (strain CBS 962.96)</name>
    <dbReference type="NCBI Taxonomy" id="1314807"/>
    <lineage>
        <taxon>Eukaryota</taxon>
        <taxon>Fungi</taxon>
        <taxon>Dikarya</taxon>
        <taxon>Basidiomycota</taxon>
        <taxon>Agaricomycotina</taxon>
        <taxon>Agaricomycetes</taxon>
        <taxon>Agaricomycetidae</taxon>
        <taxon>Agaricales</taxon>
        <taxon>Agaricales incertae sedis</taxon>
        <taxon>Dendrothele</taxon>
    </lineage>
</organism>
<dbReference type="EMBL" id="ML179240">
    <property type="protein sequence ID" value="THU93757.1"/>
    <property type="molecule type" value="Genomic_DNA"/>
</dbReference>
<keyword evidence="1" id="KW-0472">Membrane</keyword>
<name>A0A4S8LVZ5_DENBC</name>
<keyword evidence="1" id="KW-1133">Transmembrane helix</keyword>